<dbReference type="Proteomes" id="UP000475265">
    <property type="component" value="Unassembled WGS sequence"/>
</dbReference>
<evidence type="ECO:0000313" key="1">
    <source>
        <dbReference type="EMBL" id="KAF2394572.1"/>
    </source>
</evidence>
<dbReference type="RefSeq" id="WP_163909783.1">
    <property type="nucleotide sequence ID" value="NZ_JAAAXX010000001.1"/>
</dbReference>
<protein>
    <submittedName>
        <fullName evidence="1">Uncharacterized protein</fullName>
    </submittedName>
</protein>
<gene>
    <name evidence="1" type="ORF">FX983_02553</name>
</gene>
<sequence length="103" mass="11396">MISEEVSDSLQVVQADPLILCLQYPLNRNNPMAPVVETLELAVCVQVLNAKGQWISRTHIIHLNPRGEGHFPSLPPNTVTEHPPVLLVETHLLETVDHAKQPG</sequence>
<dbReference type="EMBL" id="JAAAXX010000001">
    <property type="protein sequence ID" value="KAF2394572.1"/>
    <property type="molecule type" value="Genomic_DNA"/>
</dbReference>
<comment type="caution">
    <text evidence="1">The sequence shown here is derived from an EMBL/GenBank/DDBJ whole genome shotgun (WGS) entry which is preliminary data.</text>
</comment>
<accession>A0A6L5C342</accession>
<proteinExistence type="predicted"/>
<reference evidence="1 2" key="1">
    <citation type="submission" date="2019-12" db="EMBL/GenBank/DDBJ databases">
        <title>Endophytic bacteria associated with Panax ginseng seedlings.</title>
        <authorList>
            <person name="Park J.M."/>
            <person name="Shin R."/>
            <person name="Jo S.H."/>
        </authorList>
    </citation>
    <scope>NUCLEOTIDE SEQUENCE [LARGE SCALE GENOMIC DNA]</scope>
    <source>
        <strain evidence="1 2">PgKB32</strain>
    </source>
</reference>
<evidence type="ECO:0000313" key="2">
    <source>
        <dbReference type="Proteomes" id="UP000475265"/>
    </source>
</evidence>
<name>A0A6L5C342_9PSED</name>
<organism evidence="1 2">
    <name type="scientific">Pseudomonas frederiksbergensis</name>
    <dbReference type="NCBI Taxonomy" id="104087"/>
    <lineage>
        <taxon>Bacteria</taxon>
        <taxon>Pseudomonadati</taxon>
        <taxon>Pseudomonadota</taxon>
        <taxon>Gammaproteobacteria</taxon>
        <taxon>Pseudomonadales</taxon>
        <taxon>Pseudomonadaceae</taxon>
        <taxon>Pseudomonas</taxon>
    </lineage>
</organism>
<dbReference type="AlphaFoldDB" id="A0A6L5C342"/>